<comment type="caution">
    <text evidence="5">The sequence shown here is derived from an EMBL/GenBank/DDBJ whole genome shotgun (WGS) entry which is preliminary data.</text>
</comment>
<keyword evidence="2" id="KW-0413">Isomerase</keyword>
<feature type="compositionally biased region" description="Basic and acidic residues" evidence="3">
    <location>
        <begin position="67"/>
        <end position="77"/>
    </location>
</feature>
<feature type="domain" description="4-oxalocrotonate tautomerase-like" evidence="4">
    <location>
        <begin position="142"/>
        <end position="200"/>
    </location>
</feature>
<feature type="compositionally biased region" description="Basic residues" evidence="3">
    <location>
        <begin position="29"/>
        <end position="47"/>
    </location>
</feature>
<evidence type="ECO:0000259" key="4">
    <source>
        <dbReference type="Pfam" id="PF01361"/>
    </source>
</evidence>
<dbReference type="EMBL" id="JAERSG010000003">
    <property type="protein sequence ID" value="MBL0748085.1"/>
    <property type="molecule type" value="Genomic_DNA"/>
</dbReference>
<reference evidence="5 6" key="1">
    <citation type="submission" date="2021-01" db="EMBL/GenBank/DDBJ databases">
        <title>Genome seq and assembly of Nocardiodes sp. G10.</title>
        <authorList>
            <person name="Chhetri G."/>
        </authorList>
    </citation>
    <scope>NUCLEOTIDE SEQUENCE [LARGE SCALE GENOMIC DNA]</scope>
    <source>
        <strain evidence="5 6">G10</strain>
    </source>
</reference>
<organism evidence="5 6">
    <name type="scientific">Nocardioides baculatus</name>
    <dbReference type="NCBI Taxonomy" id="2801337"/>
    <lineage>
        <taxon>Bacteria</taxon>
        <taxon>Bacillati</taxon>
        <taxon>Actinomycetota</taxon>
        <taxon>Actinomycetes</taxon>
        <taxon>Propionibacteriales</taxon>
        <taxon>Nocardioidaceae</taxon>
        <taxon>Nocardioides</taxon>
    </lineage>
</organism>
<name>A0ABS1L8X7_9ACTN</name>
<feature type="compositionally biased region" description="Basic residues" evidence="3">
    <location>
        <begin position="81"/>
        <end position="91"/>
    </location>
</feature>
<evidence type="ECO:0000313" key="5">
    <source>
        <dbReference type="EMBL" id="MBL0748085.1"/>
    </source>
</evidence>
<feature type="compositionally biased region" description="Basic and acidic residues" evidence="3">
    <location>
        <begin position="92"/>
        <end position="108"/>
    </location>
</feature>
<proteinExistence type="inferred from homology"/>
<dbReference type="Proteomes" id="UP000636918">
    <property type="component" value="Unassembled WGS sequence"/>
</dbReference>
<dbReference type="Gene3D" id="3.30.429.10">
    <property type="entry name" value="Macrophage Migration Inhibitory Factor"/>
    <property type="match status" value="1"/>
</dbReference>
<evidence type="ECO:0000256" key="3">
    <source>
        <dbReference type="SAM" id="MobiDB-lite"/>
    </source>
</evidence>
<gene>
    <name evidence="5" type="ORF">JI751_10720</name>
</gene>
<dbReference type="SUPFAM" id="SSF55331">
    <property type="entry name" value="Tautomerase/MIF"/>
    <property type="match status" value="1"/>
</dbReference>
<dbReference type="InterPro" id="IPR014347">
    <property type="entry name" value="Tautomerase/MIF_sf"/>
</dbReference>
<dbReference type="Pfam" id="PF01361">
    <property type="entry name" value="Tautomerase"/>
    <property type="match status" value="1"/>
</dbReference>
<comment type="similarity">
    <text evidence="1">Belongs to the 4-oxalocrotonate tautomerase family.</text>
</comment>
<accession>A0ABS1L8X7</accession>
<dbReference type="PANTHER" id="PTHR35530">
    <property type="entry name" value="TAUTOMERASE-RELATED"/>
    <property type="match status" value="1"/>
</dbReference>
<feature type="region of interest" description="Disordered" evidence="3">
    <location>
        <begin position="19"/>
        <end position="108"/>
    </location>
</feature>
<evidence type="ECO:0000313" key="6">
    <source>
        <dbReference type="Proteomes" id="UP000636918"/>
    </source>
</evidence>
<sequence length="208" mass="23696">MCHRDACGRVRLGRCRDHRQPLPRLPVQGRRRRRRQRLLRRVRHRSGRAAAERTGPDAGGSAGGGGRADRRLGDRRCGPRAPRRGARAGRQRTREARTRHQARLDRADRWDDRRRTRAAELVDRDALHPPGFDLHQRRRVMPFIEVTLTEGRTPEQIRTLISALTKAAGESVDAPLASVRIVVREVPETHWAAGDVTIAERKQREGTP</sequence>
<dbReference type="InterPro" id="IPR004370">
    <property type="entry name" value="4-OT-like_dom"/>
</dbReference>
<keyword evidence="6" id="KW-1185">Reference proteome</keyword>
<feature type="compositionally biased region" description="Gly residues" evidence="3">
    <location>
        <begin position="57"/>
        <end position="66"/>
    </location>
</feature>
<dbReference type="PANTHER" id="PTHR35530:SF1">
    <property type="entry name" value="2-HYDROXYMUCONATE TAUTOMERASE"/>
    <property type="match status" value="1"/>
</dbReference>
<evidence type="ECO:0000256" key="2">
    <source>
        <dbReference type="ARBA" id="ARBA00023235"/>
    </source>
</evidence>
<protein>
    <submittedName>
        <fullName evidence="5">Tautomerase family protein</fullName>
    </submittedName>
</protein>
<evidence type="ECO:0000256" key="1">
    <source>
        <dbReference type="ARBA" id="ARBA00006723"/>
    </source>
</evidence>